<comment type="caution">
    <text evidence="2">The sequence shown here is derived from an EMBL/GenBank/DDBJ whole genome shotgun (WGS) entry which is preliminary data.</text>
</comment>
<accession>A0ABT6FIU4</accession>
<proteinExistence type="predicted"/>
<evidence type="ECO:0000313" key="3">
    <source>
        <dbReference type="Proteomes" id="UP001216907"/>
    </source>
</evidence>
<keyword evidence="1" id="KW-0732">Signal</keyword>
<organism evidence="2 3">
    <name type="scientific">Paludisphaera mucosa</name>
    <dbReference type="NCBI Taxonomy" id="3030827"/>
    <lineage>
        <taxon>Bacteria</taxon>
        <taxon>Pseudomonadati</taxon>
        <taxon>Planctomycetota</taxon>
        <taxon>Planctomycetia</taxon>
        <taxon>Isosphaerales</taxon>
        <taxon>Isosphaeraceae</taxon>
        <taxon>Paludisphaera</taxon>
    </lineage>
</organism>
<evidence type="ECO:0000256" key="1">
    <source>
        <dbReference type="SAM" id="SignalP"/>
    </source>
</evidence>
<gene>
    <name evidence="2" type="ORF">PZE19_27225</name>
</gene>
<dbReference type="Proteomes" id="UP001216907">
    <property type="component" value="Unassembled WGS sequence"/>
</dbReference>
<name>A0ABT6FIU4_9BACT</name>
<dbReference type="RefSeq" id="WP_277863751.1">
    <property type="nucleotide sequence ID" value="NZ_JARRAG010000002.1"/>
</dbReference>
<evidence type="ECO:0000313" key="2">
    <source>
        <dbReference type="EMBL" id="MDG3007472.1"/>
    </source>
</evidence>
<sequence length="101" mass="11769">MRGSKRFLATLAVIAILGLFDHHPARADDRRGFRPPGRFKNFDDGFRPGFPRNSGPFPGDFRRGRGPRFCWCGFDFYSHPGVHHHHDRRPGFGTFPGRWWF</sequence>
<evidence type="ECO:0008006" key="4">
    <source>
        <dbReference type="Google" id="ProtNLM"/>
    </source>
</evidence>
<dbReference type="EMBL" id="JARRAG010000002">
    <property type="protein sequence ID" value="MDG3007472.1"/>
    <property type="molecule type" value="Genomic_DNA"/>
</dbReference>
<feature type="signal peptide" evidence="1">
    <location>
        <begin position="1"/>
        <end position="27"/>
    </location>
</feature>
<keyword evidence="3" id="KW-1185">Reference proteome</keyword>
<reference evidence="2 3" key="1">
    <citation type="submission" date="2023-03" db="EMBL/GenBank/DDBJ databases">
        <title>Paludisphaera mucosa sp. nov. a novel planctomycete from northern fen.</title>
        <authorList>
            <person name="Ivanova A."/>
        </authorList>
    </citation>
    <scope>NUCLEOTIDE SEQUENCE [LARGE SCALE GENOMIC DNA]</scope>
    <source>
        <strain evidence="2 3">Pla2</strain>
    </source>
</reference>
<protein>
    <recommendedName>
        <fullName evidence="4">Secreted protein</fullName>
    </recommendedName>
</protein>
<feature type="chain" id="PRO_5046669459" description="Secreted protein" evidence="1">
    <location>
        <begin position="28"/>
        <end position="101"/>
    </location>
</feature>